<feature type="transmembrane region" description="Helical" evidence="1">
    <location>
        <begin position="60"/>
        <end position="78"/>
    </location>
</feature>
<keyword evidence="1" id="KW-1133">Transmembrane helix</keyword>
<dbReference type="EMBL" id="RWGY01000039">
    <property type="protein sequence ID" value="TVU10078.1"/>
    <property type="molecule type" value="Genomic_DNA"/>
</dbReference>
<organism evidence="2 3">
    <name type="scientific">Eragrostis curvula</name>
    <name type="common">weeping love grass</name>
    <dbReference type="NCBI Taxonomy" id="38414"/>
    <lineage>
        <taxon>Eukaryota</taxon>
        <taxon>Viridiplantae</taxon>
        <taxon>Streptophyta</taxon>
        <taxon>Embryophyta</taxon>
        <taxon>Tracheophyta</taxon>
        <taxon>Spermatophyta</taxon>
        <taxon>Magnoliopsida</taxon>
        <taxon>Liliopsida</taxon>
        <taxon>Poales</taxon>
        <taxon>Poaceae</taxon>
        <taxon>PACMAD clade</taxon>
        <taxon>Chloridoideae</taxon>
        <taxon>Eragrostideae</taxon>
        <taxon>Eragrostidinae</taxon>
        <taxon>Eragrostis</taxon>
    </lineage>
</organism>
<dbReference type="OrthoDB" id="691510at2759"/>
<comment type="caution">
    <text evidence="2">The sequence shown here is derived from an EMBL/GenBank/DDBJ whole genome shotgun (WGS) entry which is preliminary data.</text>
</comment>
<keyword evidence="3" id="KW-1185">Reference proteome</keyword>
<dbReference type="AlphaFoldDB" id="A0A5J9TGS5"/>
<keyword evidence="1" id="KW-0472">Membrane</keyword>
<gene>
    <name evidence="2" type="ORF">EJB05_43586</name>
</gene>
<keyword evidence="1" id="KW-0812">Transmembrane</keyword>
<reference evidence="2 3" key="1">
    <citation type="journal article" date="2019" name="Sci. Rep.">
        <title>A high-quality genome of Eragrostis curvula grass provides insights into Poaceae evolution and supports new strategies to enhance forage quality.</title>
        <authorList>
            <person name="Carballo J."/>
            <person name="Santos B.A.C.M."/>
            <person name="Zappacosta D."/>
            <person name="Garbus I."/>
            <person name="Selva J.P."/>
            <person name="Gallo C.A."/>
            <person name="Diaz A."/>
            <person name="Albertini E."/>
            <person name="Caccamo M."/>
            <person name="Echenique V."/>
        </authorList>
    </citation>
    <scope>NUCLEOTIDE SEQUENCE [LARGE SCALE GENOMIC DNA]</scope>
    <source>
        <strain evidence="3">cv. Victoria</strain>
        <tissue evidence="2">Leaf</tissue>
    </source>
</reference>
<dbReference type="Proteomes" id="UP000324897">
    <property type="component" value="Chromosome 3"/>
</dbReference>
<accession>A0A5J9TGS5</accession>
<protein>
    <submittedName>
        <fullName evidence="2">Uncharacterized protein</fullName>
    </submittedName>
</protein>
<proteinExistence type="predicted"/>
<evidence type="ECO:0000256" key="1">
    <source>
        <dbReference type="SAM" id="Phobius"/>
    </source>
</evidence>
<evidence type="ECO:0000313" key="3">
    <source>
        <dbReference type="Proteomes" id="UP000324897"/>
    </source>
</evidence>
<name>A0A5J9TGS5_9POAL</name>
<dbReference type="Gramene" id="TVU10078">
    <property type="protein sequence ID" value="TVU10078"/>
    <property type="gene ID" value="EJB05_43586"/>
</dbReference>
<evidence type="ECO:0000313" key="2">
    <source>
        <dbReference type="EMBL" id="TVU10078.1"/>
    </source>
</evidence>
<sequence length="119" mass="13861">MNPSMFLDAALGYAFYRLSVVSLKLRRQGLSNDLITRVKFVIMVIMAVNDFKNNLCLLDVIRMPVYFLYLTTFLYEVFGFKKYVKYFLGGVFVLLQIEEGREIIRDVLSELVPQSDNEL</sequence>